<evidence type="ECO:0000256" key="2">
    <source>
        <dbReference type="ARBA" id="ARBA00008685"/>
    </source>
</evidence>
<comment type="subcellular location">
    <subcellularLocation>
        <location evidence="1">Membrane</location>
        <topology evidence="1">Multi-pass membrane protein</topology>
    </subcellularLocation>
</comment>
<evidence type="ECO:0000256" key="14">
    <source>
        <dbReference type="SAM" id="Phobius"/>
    </source>
</evidence>
<keyword evidence="6 14" id="KW-1133">Transmembrane helix</keyword>
<dbReference type="Pfam" id="PF01094">
    <property type="entry name" value="ANF_receptor"/>
    <property type="match status" value="1"/>
</dbReference>
<dbReference type="SUPFAM" id="SSF53822">
    <property type="entry name" value="Periplasmic binding protein-like I"/>
    <property type="match status" value="1"/>
</dbReference>
<feature type="chain" id="PRO_5046732965" description="Glutamate receptor" evidence="15">
    <location>
        <begin position="24"/>
        <end position="863"/>
    </location>
</feature>
<dbReference type="Pfam" id="PF00060">
    <property type="entry name" value="Lig_chan"/>
    <property type="match status" value="1"/>
</dbReference>
<dbReference type="InterPro" id="IPR015683">
    <property type="entry name" value="Ionotropic_Glu_rcpt"/>
</dbReference>
<evidence type="ECO:0000256" key="4">
    <source>
        <dbReference type="ARBA" id="ARBA00022692"/>
    </source>
</evidence>
<reference evidence="18" key="1">
    <citation type="submission" date="2025-08" db="UniProtKB">
        <authorList>
            <consortium name="RefSeq"/>
        </authorList>
    </citation>
    <scope>IDENTIFICATION</scope>
    <source>
        <tissue evidence="18">Seedling</tissue>
    </source>
</reference>
<dbReference type="RefSeq" id="XP_060669034.1">
    <property type="nucleotide sequence ID" value="XM_060813051.1"/>
</dbReference>
<keyword evidence="10" id="KW-0325">Glycoprotein</keyword>
<evidence type="ECO:0000256" key="15">
    <source>
        <dbReference type="SAM" id="SignalP"/>
    </source>
</evidence>
<dbReference type="CDD" id="cd13686">
    <property type="entry name" value="GluR_Plant"/>
    <property type="match status" value="1"/>
</dbReference>
<evidence type="ECO:0000256" key="9">
    <source>
        <dbReference type="ARBA" id="ARBA00023170"/>
    </source>
</evidence>
<evidence type="ECO:0000256" key="12">
    <source>
        <dbReference type="ARBA" id="ARBA00023303"/>
    </source>
</evidence>
<evidence type="ECO:0000256" key="6">
    <source>
        <dbReference type="ARBA" id="ARBA00022989"/>
    </source>
</evidence>
<keyword evidence="12 13" id="KW-0407">Ion channel</keyword>
<dbReference type="CDD" id="cd19990">
    <property type="entry name" value="PBP1_GABAb_receptor_plant"/>
    <property type="match status" value="1"/>
</dbReference>
<evidence type="ECO:0000259" key="16">
    <source>
        <dbReference type="SMART" id="SM00079"/>
    </source>
</evidence>
<dbReference type="InterPro" id="IPR001320">
    <property type="entry name" value="Iontro_rcpt_C"/>
</dbReference>
<evidence type="ECO:0000256" key="11">
    <source>
        <dbReference type="ARBA" id="ARBA00023286"/>
    </source>
</evidence>
<dbReference type="GeneID" id="132800083"/>
<dbReference type="PIRSF" id="PIRSF037090">
    <property type="entry name" value="Iontro_Glu-like_rcpt_pln"/>
    <property type="match status" value="1"/>
</dbReference>
<organism evidence="17 18">
    <name type="scientific">Ziziphus jujuba</name>
    <name type="common">Chinese jujube</name>
    <name type="synonym">Ziziphus sativa</name>
    <dbReference type="NCBI Taxonomy" id="326968"/>
    <lineage>
        <taxon>Eukaryota</taxon>
        <taxon>Viridiplantae</taxon>
        <taxon>Streptophyta</taxon>
        <taxon>Embryophyta</taxon>
        <taxon>Tracheophyta</taxon>
        <taxon>Spermatophyta</taxon>
        <taxon>Magnoliopsida</taxon>
        <taxon>eudicotyledons</taxon>
        <taxon>Gunneridae</taxon>
        <taxon>Pentapetalae</taxon>
        <taxon>rosids</taxon>
        <taxon>fabids</taxon>
        <taxon>Rosales</taxon>
        <taxon>Rhamnaceae</taxon>
        <taxon>Paliureae</taxon>
        <taxon>Ziziphus</taxon>
    </lineage>
</organism>
<feature type="signal peptide" evidence="15">
    <location>
        <begin position="1"/>
        <end position="23"/>
    </location>
</feature>
<dbReference type="InterPro" id="IPR028082">
    <property type="entry name" value="Peripla_BP_I"/>
</dbReference>
<proteinExistence type="inferred from homology"/>
<feature type="transmembrane region" description="Helical" evidence="14">
    <location>
        <begin position="583"/>
        <end position="603"/>
    </location>
</feature>
<dbReference type="InterPro" id="IPR017103">
    <property type="entry name" value="Iontropic_Glu_rcpt_pln"/>
</dbReference>
<comment type="function">
    <text evidence="13">Glutamate-gated receptor that probably acts as non-selective cation channel.</text>
</comment>
<dbReference type="SUPFAM" id="SSF53850">
    <property type="entry name" value="Periplasmic binding protein-like II"/>
    <property type="match status" value="1"/>
</dbReference>
<feature type="domain" description="Ionotropic glutamate receptor C-terminal" evidence="16">
    <location>
        <begin position="455"/>
        <end position="807"/>
    </location>
</feature>
<evidence type="ECO:0000313" key="18">
    <source>
        <dbReference type="RefSeq" id="XP_060669034.1"/>
    </source>
</evidence>
<dbReference type="InterPro" id="IPR044440">
    <property type="entry name" value="GABAb_receptor_plant_PBP1"/>
</dbReference>
<sequence>MASQIRIVLFIFLLFGRSKYCFSAVHENGSANSVGGSKKVVRVGVILDSDSGVGRMTRSYISMAISDFYATYPYYQTRISLSEKNSEKDAVVAASAALDLMKNDGVQAIIGPMWSTEAKFVISLGNKAQIPIISISASSPSFSPSQNPFFIRTCRDDKSQIKPLVSIVQQFGWRQVIVIYEDTEFGNGFIPYLTDSLQQIETRVVYRSVISASSKRQSIWKELEKIKAMETRAILVHMTASFGSELFPIAEEAGMMSKGYVWIITDGLSTLLDPIEKNVSDSIHGVLGLRPYVPNTKHLEEFKTRFNVSEINIYGLWAYDTIWALAKSVELVFSHLNSTKTGVGGLRVSELGPQLLEKLLSTRFEGLSGEFRLIRGQLQVEKFEIINVRRTKGEEVIGYWTEKKEIYIDSGGNGKVANSSSIDELKERIIWPGYYHAKVPPPKGWAIPVSGNKLRIGIPFLADYFKGFVDIKWDPKTLKVTNITGFSYDVFVAALQKLPFDVPHEFFAYVNNSGQMNGTYNDLLYQIKLGNYDAVVGDTTIIANRTAYVDFTLPYSESGVWMVVKVKDEKTKSIWIFLRPLKWTLWLTIAVAFLSTGFIVWILERRTNIDLRGPTHQQLSEVFLFSFLTPVFAHGERVENHWSRFVLTIWVFVAFIVIQSYTASLASILTVQRMQPSFVNVNELRMKDCYVGYTVNSYVRELLTGQLNFKKSRLRPYASHEEFHRALSKGSKNGGVDAMFEEIPYAKLFLSKYCSRYTTVGTTYKSDGFGFAFPLGSPLVPYMSRAILNVTEDHKKMEELELKYFSYQSKCQVYSSTSPANSHGLSAVSFGGLFIMMGLTLLFFCLIFLVKSGCVRTCLRAML</sequence>
<accession>A0ABM3ZX24</accession>
<evidence type="ECO:0000256" key="7">
    <source>
        <dbReference type="ARBA" id="ARBA00023065"/>
    </source>
</evidence>
<keyword evidence="3 13" id="KW-0813">Transport</keyword>
<evidence type="ECO:0000256" key="1">
    <source>
        <dbReference type="ARBA" id="ARBA00004141"/>
    </source>
</evidence>
<keyword evidence="8 13" id="KW-0472">Membrane</keyword>
<keyword evidence="9 13" id="KW-0675">Receptor</keyword>
<comment type="similarity">
    <text evidence="2 13">Belongs to the glutamate-gated ion channel (TC 1.A.10.1) family.</text>
</comment>
<evidence type="ECO:0000313" key="17">
    <source>
        <dbReference type="Proteomes" id="UP001652623"/>
    </source>
</evidence>
<evidence type="ECO:0000256" key="5">
    <source>
        <dbReference type="ARBA" id="ARBA00022729"/>
    </source>
</evidence>
<dbReference type="Proteomes" id="UP001652623">
    <property type="component" value="Chromosome 1"/>
</dbReference>
<dbReference type="PANTHER" id="PTHR34836:SF7">
    <property type="entry name" value="RECEPTOR LIGAND BINDING REGION DOMAIN-CONTAINING PROTEIN"/>
    <property type="match status" value="1"/>
</dbReference>
<name>A0ABM3ZX24_ZIZJJ</name>
<evidence type="ECO:0000256" key="10">
    <source>
        <dbReference type="ARBA" id="ARBA00023180"/>
    </source>
</evidence>
<dbReference type="Gene3D" id="3.40.190.10">
    <property type="entry name" value="Periplasmic binding protein-like II"/>
    <property type="match status" value="3"/>
</dbReference>
<evidence type="ECO:0000256" key="8">
    <source>
        <dbReference type="ARBA" id="ARBA00023136"/>
    </source>
</evidence>
<dbReference type="Gene3D" id="3.40.50.2300">
    <property type="match status" value="2"/>
</dbReference>
<feature type="transmembrane region" description="Helical" evidence="14">
    <location>
        <begin position="825"/>
        <end position="850"/>
    </location>
</feature>
<keyword evidence="4 14" id="KW-0812">Transmembrane</keyword>
<evidence type="ECO:0000256" key="13">
    <source>
        <dbReference type="PIRNR" id="PIRNR037090"/>
    </source>
</evidence>
<keyword evidence="11 13" id="KW-1071">Ligand-gated ion channel</keyword>
<protein>
    <recommendedName>
        <fullName evidence="13">Glutamate receptor</fullName>
    </recommendedName>
</protein>
<dbReference type="PANTHER" id="PTHR34836">
    <property type="entry name" value="OS06G0188250 PROTEIN"/>
    <property type="match status" value="1"/>
</dbReference>
<keyword evidence="17" id="KW-1185">Reference proteome</keyword>
<keyword evidence="5 15" id="KW-0732">Signal</keyword>
<dbReference type="InterPro" id="IPR001828">
    <property type="entry name" value="ANF_lig-bd_rcpt"/>
</dbReference>
<evidence type="ECO:0000256" key="3">
    <source>
        <dbReference type="ARBA" id="ARBA00022448"/>
    </source>
</evidence>
<dbReference type="SMART" id="SM00079">
    <property type="entry name" value="PBPe"/>
    <property type="match status" value="1"/>
</dbReference>
<keyword evidence="7 13" id="KW-0406">Ion transport</keyword>
<dbReference type="Gene3D" id="1.10.287.70">
    <property type="match status" value="1"/>
</dbReference>
<feature type="transmembrane region" description="Helical" evidence="14">
    <location>
        <begin position="645"/>
        <end position="669"/>
    </location>
</feature>
<gene>
    <name evidence="18" type="primary">LOC132800083</name>
</gene>